<dbReference type="InterPro" id="IPR036869">
    <property type="entry name" value="J_dom_sf"/>
</dbReference>
<dbReference type="AlphaFoldDB" id="A0A1B0AXW1"/>
<protein>
    <recommendedName>
        <fullName evidence="1">J domain-containing protein</fullName>
    </recommendedName>
</protein>
<dbReference type="CDD" id="cd06257">
    <property type="entry name" value="DnaJ"/>
    <property type="match status" value="1"/>
</dbReference>
<sequence>MKSLLKPIQASLLLQSFINCRKTSYVYQFKTQKQTHYYRDCQRETKRVQENFEVHWWLKQMEGRICLKATITSFSACPRDAITSQIKAAYCALAKHHHPDESTCRHQVSISKRFQDILNAY</sequence>
<reference evidence="2" key="2">
    <citation type="submission" date="2020-05" db="UniProtKB">
        <authorList>
            <consortium name="EnsemblMetazoa"/>
        </authorList>
    </citation>
    <scope>IDENTIFICATION</scope>
    <source>
        <strain evidence="2">IAEA</strain>
    </source>
</reference>
<dbReference type="Proteomes" id="UP000092460">
    <property type="component" value="Unassembled WGS sequence"/>
</dbReference>
<name>A0A1B0AXW1_9MUSC</name>
<dbReference type="Gene3D" id="1.10.287.110">
    <property type="entry name" value="DnaJ domain"/>
    <property type="match status" value="1"/>
</dbReference>
<evidence type="ECO:0000313" key="3">
    <source>
        <dbReference type="Proteomes" id="UP000092460"/>
    </source>
</evidence>
<evidence type="ECO:0000313" key="2">
    <source>
        <dbReference type="EnsemblMetazoa" id="GPPI012371-PA"/>
    </source>
</evidence>
<dbReference type="SUPFAM" id="SSF46565">
    <property type="entry name" value="Chaperone J-domain"/>
    <property type="match status" value="1"/>
</dbReference>
<feature type="domain" description="J" evidence="1">
    <location>
        <begin position="78"/>
        <end position="121"/>
    </location>
</feature>
<organism evidence="2 3">
    <name type="scientific">Glossina palpalis gambiensis</name>
    <dbReference type="NCBI Taxonomy" id="67801"/>
    <lineage>
        <taxon>Eukaryota</taxon>
        <taxon>Metazoa</taxon>
        <taxon>Ecdysozoa</taxon>
        <taxon>Arthropoda</taxon>
        <taxon>Hexapoda</taxon>
        <taxon>Insecta</taxon>
        <taxon>Pterygota</taxon>
        <taxon>Neoptera</taxon>
        <taxon>Endopterygota</taxon>
        <taxon>Diptera</taxon>
        <taxon>Brachycera</taxon>
        <taxon>Muscomorpha</taxon>
        <taxon>Hippoboscoidea</taxon>
        <taxon>Glossinidae</taxon>
        <taxon>Glossina</taxon>
    </lineage>
</organism>
<accession>A0A1B0AXW1</accession>
<evidence type="ECO:0000259" key="1">
    <source>
        <dbReference type="Pfam" id="PF00226"/>
    </source>
</evidence>
<keyword evidence="3" id="KW-1185">Reference proteome</keyword>
<dbReference type="STRING" id="67801.A0A1B0AXW1"/>
<dbReference type="Pfam" id="PF00226">
    <property type="entry name" value="DnaJ"/>
    <property type="match status" value="1"/>
</dbReference>
<reference evidence="3" key="1">
    <citation type="submission" date="2015-01" db="EMBL/GenBank/DDBJ databases">
        <authorList>
            <person name="Aksoy S."/>
            <person name="Warren W."/>
            <person name="Wilson R.K."/>
        </authorList>
    </citation>
    <scope>NUCLEOTIDE SEQUENCE [LARGE SCALE GENOMIC DNA]</scope>
    <source>
        <strain evidence="3">IAEA</strain>
    </source>
</reference>
<dbReference type="InterPro" id="IPR001623">
    <property type="entry name" value="DnaJ_domain"/>
</dbReference>
<dbReference type="EnsemblMetazoa" id="GPPI012371-RA">
    <property type="protein sequence ID" value="GPPI012371-PA"/>
    <property type="gene ID" value="GPPI012371"/>
</dbReference>
<dbReference type="VEuPathDB" id="VectorBase:GPPI012371"/>
<proteinExistence type="predicted"/>
<dbReference type="EMBL" id="JXJN01005431">
    <property type="status" value="NOT_ANNOTATED_CDS"/>
    <property type="molecule type" value="Genomic_DNA"/>
</dbReference>